<dbReference type="AlphaFoldDB" id="A0A814G7H6"/>
<accession>A0A814G7H6</accession>
<name>A0A814G7H6_ADIRI</name>
<sequence>MIQPFVSNTYDEDEISILALNGQKSRILIQKYICTWIAEALAACSQMPIYARVDISHNYITGYRCVFELELIEPGLVFHNVSDNGMVFANAINAANELTFFDLFIDFINK</sequence>
<dbReference type="EMBL" id="CAJNOR010000736">
    <property type="protein sequence ID" value="CAF0994783.1"/>
    <property type="molecule type" value="Genomic_DNA"/>
</dbReference>
<protein>
    <submittedName>
        <fullName evidence="1">Uncharacterized protein</fullName>
    </submittedName>
</protein>
<dbReference type="Proteomes" id="UP000663828">
    <property type="component" value="Unassembled WGS sequence"/>
</dbReference>
<evidence type="ECO:0000313" key="2">
    <source>
        <dbReference type="Proteomes" id="UP000663828"/>
    </source>
</evidence>
<reference evidence="1" key="1">
    <citation type="submission" date="2021-02" db="EMBL/GenBank/DDBJ databases">
        <authorList>
            <person name="Nowell W R."/>
        </authorList>
    </citation>
    <scope>NUCLEOTIDE SEQUENCE</scope>
</reference>
<evidence type="ECO:0000313" key="1">
    <source>
        <dbReference type="EMBL" id="CAF0994783.1"/>
    </source>
</evidence>
<gene>
    <name evidence="1" type="ORF">XAT740_LOCUS12887</name>
</gene>
<comment type="caution">
    <text evidence="1">The sequence shown here is derived from an EMBL/GenBank/DDBJ whole genome shotgun (WGS) entry which is preliminary data.</text>
</comment>
<proteinExistence type="predicted"/>
<organism evidence="1 2">
    <name type="scientific">Adineta ricciae</name>
    <name type="common">Rotifer</name>
    <dbReference type="NCBI Taxonomy" id="249248"/>
    <lineage>
        <taxon>Eukaryota</taxon>
        <taxon>Metazoa</taxon>
        <taxon>Spiralia</taxon>
        <taxon>Gnathifera</taxon>
        <taxon>Rotifera</taxon>
        <taxon>Eurotatoria</taxon>
        <taxon>Bdelloidea</taxon>
        <taxon>Adinetida</taxon>
        <taxon>Adinetidae</taxon>
        <taxon>Adineta</taxon>
    </lineage>
</organism>
<keyword evidence="2" id="KW-1185">Reference proteome</keyword>